<dbReference type="Pfam" id="PF17957">
    <property type="entry name" value="Big_7"/>
    <property type="match status" value="1"/>
</dbReference>
<accession>A0A367ZRD2</accession>
<evidence type="ECO:0000259" key="1">
    <source>
        <dbReference type="PROSITE" id="PS50093"/>
    </source>
</evidence>
<comment type="caution">
    <text evidence="2">The sequence shown here is derived from an EMBL/GenBank/DDBJ whole genome shotgun (WGS) entry which is preliminary data.</text>
</comment>
<dbReference type="SMART" id="SM00089">
    <property type="entry name" value="PKD"/>
    <property type="match status" value="4"/>
</dbReference>
<protein>
    <submittedName>
        <fullName evidence="2">Glycoprotein gp2</fullName>
    </submittedName>
</protein>
<dbReference type="InterPro" id="IPR022409">
    <property type="entry name" value="PKD/Chitinase_dom"/>
</dbReference>
<dbReference type="InterPro" id="IPR000601">
    <property type="entry name" value="PKD_dom"/>
</dbReference>
<dbReference type="Gene3D" id="2.60.40.1120">
    <property type="entry name" value="Carboxypeptidase-like, regulatory domain"/>
    <property type="match status" value="1"/>
</dbReference>
<reference evidence="2 3" key="1">
    <citation type="submission" date="2018-05" db="EMBL/GenBank/DDBJ databases">
        <title>A metagenomic window into the 2 km-deep terrestrial subsurface aquifer revealed taxonomically and functionally diverse microbial community comprising novel uncultured bacterial lineages.</title>
        <authorList>
            <person name="Kadnikov V.V."/>
            <person name="Mardanov A.V."/>
            <person name="Beletsky A.V."/>
            <person name="Banks D."/>
            <person name="Pimenov N.V."/>
            <person name="Frank Y.A."/>
            <person name="Karnachuk O.V."/>
            <person name="Ravin N.V."/>
        </authorList>
    </citation>
    <scope>NUCLEOTIDE SEQUENCE [LARGE SCALE GENOMIC DNA]</scope>
    <source>
        <strain evidence="2">BY5</strain>
    </source>
</reference>
<dbReference type="Pfam" id="PF13620">
    <property type="entry name" value="CarboxypepD_reg"/>
    <property type="match status" value="1"/>
</dbReference>
<dbReference type="SUPFAM" id="SSF49299">
    <property type="entry name" value="PKD domain"/>
    <property type="match status" value="1"/>
</dbReference>
<dbReference type="SUPFAM" id="SSF49464">
    <property type="entry name" value="Carboxypeptidase regulatory domain-like"/>
    <property type="match status" value="1"/>
</dbReference>
<sequence>MIAALREADPSLLAQAAGLSGAEVWLESDRSKKTRTNASGVFDLTPVPLGTHRVVASYTSSTGKVYKWRSGLVTLTPSAPTNSAGAIQVVLATGTVSGTLLSKTGQPIANAQVTVWGETVTTNANGFFSLPFPMPPVRETLEVRATGFQPASLPVNFADPPPVLQTTLAPAGDTNRPPTLTVIADRYSGVSNSGVASLTADASDPDGNTLTFQWSATQGTIATFGSDRIARWTAPATGQGVATITCIASDTGGLGAQVQIGIAFGSGGGVNLPPTTPAITASSSVTAGALVNLSAVATDPEGLSLTYSWIQTSGAMGTFQTPTNSPSVTWMAPLTPTLAVLAVRVSDGVNTATGTVQISVTGGSGGTPPVATITMPMANALFNATESPYLRGSATDAEEGNLSAAVAQPVWLYSFEGQPDVAFASGSFNVYFPIYMATGSYVIGLRVRDSAGNVGGASLPIRINDRPVVQINAPGAFSVHLATTPIDFQGEVLADEDLTDGVVSPTSFTWYYGAVAFASQPAFTAPFLPPGTHTISLTYRDRKGLVGTDARQIFVNTPPKVTIASPSVPGLWFLQGAVITVVATSTDPDEPAGLPDGRFMWWDNGILISTVTARVLTSTFGPGSHTILVRGTDAHGAYSEASTSIRINRPPSLSYTVSPNKTVFAFGETFTVNANAVELDGDPLFVGFSRNGGLTFVASATSLVSSYTTPGPATITIVASDSFGASTTVHFSFTVNANTPPTVQITSPTGTNYPFLTSLTFVASASDFEDGGFVPGTSVKWQQWTGSTWVDWVIGTSSYQIATLPDRQWTIRAVATDSQGNIGSATITLTIASNTAPTMYITAPATDNTWYLQNQSISLAGYGYDNDEKAFVATSTFVWKYDAATINTATATFVYTPPTTLGTHTITLEGTDSSFPGVAQKTGSTTRTVFINASPTVSILSPASGTRFDTGTSITFTANATDPFDTLPTVSWFSGSTFLSHDNPFTTNALASGPHNIICYASDTRGLYAVASISIFVNTLPTGTITIAETQYATGPSGVPIYLNTGSSLLTFTAVTYDQEYGGPLPDEKIGWFRNTGGSWTFLGSGTTFSTTFANGSATMRIEMQDSHYGTNPRYASSTAQQPVRMWQALSLANPSIPTSIDHDGSNFYVVASGATTVFKYQYTGLVFNEIASYGPGTFTDIITVTDQGSNLYVLDKGQKAIYSMNNTFGGVASISQSALNPLTVGLAYNGSYYFVTEPTLNQVRMINPLNGNIDQTFTAGGLPSANFNSPQAIRFLNNQFLLADAGNNRAIRFNSSTQLVNEAAQYNATAIRDIAVVGTQYVITCSETSGKLVVFDYNTGAEVTQFAQAGTGLGQISQPASIYFHNGDIFLAEKGTNRIQVFKTGSTGLFNP</sequence>
<dbReference type="PROSITE" id="PS50093">
    <property type="entry name" value="PKD"/>
    <property type="match status" value="1"/>
</dbReference>
<dbReference type="InterPro" id="IPR035986">
    <property type="entry name" value="PKD_dom_sf"/>
</dbReference>
<dbReference type="SUPFAM" id="SSF75011">
    <property type="entry name" value="3-carboxy-cis,cis-mucoante lactonizing enzyme"/>
    <property type="match status" value="1"/>
</dbReference>
<organism evidence="2 3">
    <name type="scientific">Candidatus Ozemobacter sibiricus</name>
    <dbReference type="NCBI Taxonomy" id="2268124"/>
    <lineage>
        <taxon>Bacteria</taxon>
        <taxon>Candidatus Ozemobacteria</taxon>
        <taxon>Candidatus Ozemobacterales</taxon>
        <taxon>Candidatus Ozemobacteraceae</taxon>
        <taxon>Candidatus Ozemobacter</taxon>
    </lineage>
</organism>
<dbReference type="Gene3D" id="2.60.40.10">
    <property type="entry name" value="Immunoglobulins"/>
    <property type="match status" value="6"/>
</dbReference>
<dbReference type="EMBL" id="QOQW01000005">
    <property type="protein sequence ID" value="RCK80683.1"/>
    <property type="molecule type" value="Genomic_DNA"/>
</dbReference>
<dbReference type="InterPro" id="IPR013783">
    <property type="entry name" value="Ig-like_fold"/>
</dbReference>
<evidence type="ECO:0000313" key="3">
    <source>
        <dbReference type="Proteomes" id="UP000252355"/>
    </source>
</evidence>
<gene>
    <name evidence="2" type="ORF">OZSIB_2996</name>
</gene>
<feature type="domain" description="PKD" evidence="1">
    <location>
        <begin position="504"/>
        <end position="555"/>
    </location>
</feature>
<proteinExistence type="predicted"/>
<dbReference type="InterPro" id="IPR008969">
    <property type="entry name" value="CarboxyPept-like_regulatory"/>
</dbReference>
<name>A0A367ZRD2_9BACT</name>
<dbReference type="Proteomes" id="UP000252355">
    <property type="component" value="Unassembled WGS sequence"/>
</dbReference>
<evidence type="ECO:0000313" key="2">
    <source>
        <dbReference type="EMBL" id="RCK80683.1"/>
    </source>
</evidence>